<proteinExistence type="predicted"/>
<dbReference type="AlphaFoldDB" id="A0A931NI22"/>
<dbReference type="SUPFAM" id="SSF55486">
    <property type="entry name" value="Metalloproteases ('zincins'), catalytic domain"/>
    <property type="match status" value="1"/>
</dbReference>
<sequence>MPISGSPRPAKPSQTPGAKEALGKAAQTCAKAAKLPQLIDDGAKALTGSDAYKGCPQAVKDEILSKAFTDEEKGQINEVLDKMGGLMACANHPIKHIGRTAKAISRDDSGCQAESSTYGEWFEDQGTLILTDVASNPLDFKDKATQFKGTLAHELTHGLTNGFDPRTCTAYDNMADNPLMQEWAKATGWDPTLSNLADPSKAPTDYAQTNAAEDLSETVMMYLYAPDELKKKSPERAAFAKKLLEGGP</sequence>
<evidence type="ECO:0000313" key="2">
    <source>
        <dbReference type="EMBL" id="MBH9577100.1"/>
    </source>
</evidence>
<dbReference type="InterPro" id="IPR024079">
    <property type="entry name" value="MetalloPept_cat_dom_sf"/>
</dbReference>
<protein>
    <submittedName>
        <fullName evidence="2">Uncharacterized protein</fullName>
    </submittedName>
</protein>
<dbReference type="EMBL" id="JAEDAK010000005">
    <property type="protein sequence ID" value="MBH9577100.1"/>
    <property type="molecule type" value="Genomic_DNA"/>
</dbReference>
<organism evidence="2 3">
    <name type="scientific">Inhella proteolytica</name>
    <dbReference type="NCBI Taxonomy" id="2795029"/>
    <lineage>
        <taxon>Bacteria</taxon>
        <taxon>Pseudomonadati</taxon>
        <taxon>Pseudomonadota</taxon>
        <taxon>Betaproteobacteria</taxon>
        <taxon>Burkholderiales</taxon>
        <taxon>Sphaerotilaceae</taxon>
        <taxon>Inhella</taxon>
    </lineage>
</organism>
<dbReference type="GO" id="GO:0008237">
    <property type="term" value="F:metallopeptidase activity"/>
    <property type="evidence" value="ECO:0007669"/>
    <property type="project" value="InterPro"/>
</dbReference>
<dbReference type="RefSeq" id="WP_198110874.1">
    <property type="nucleotide sequence ID" value="NZ_JAEDAK010000005.1"/>
</dbReference>
<comment type="caution">
    <text evidence="2">The sequence shown here is derived from an EMBL/GenBank/DDBJ whole genome shotgun (WGS) entry which is preliminary data.</text>
</comment>
<name>A0A931NI22_9BURK</name>
<gene>
    <name evidence="2" type="ORF">I7X39_09290</name>
</gene>
<accession>A0A931NI22</accession>
<evidence type="ECO:0000256" key="1">
    <source>
        <dbReference type="SAM" id="MobiDB-lite"/>
    </source>
</evidence>
<dbReference type="Gene3D" id="3.40.390.10">
    <property type="entry name" value="Collagenase (Catalytic Domain)"/>
    <property type="match status" value="1"/>
</dbReference>
<dbReference type="Proteomes" id="UP000613266">
    <property type="component" value="Unassembled WGS sequence"/>
</dbReference>
<reference evidence="2" key="1">
    <citation type="submission" date="2020-12" db="EMBL/GenBank/DDBJ databases">
        <title>The genome sequence of Inhella sp. 1Y17.</title>
        <authorList>
            <person name="Liu Y."/>
        </authorList>
    </citation>
    <scope>NUCLEOTIDE SEQUENCE</scope>
    <source>
        <strain evidence="2">1Y17</strain>
    </source>
</reference>
<keyword evidence="3" id="KW-1185">Reference proteome</keyword>
<evidence type="ECO:0000313" key="3">
    <source>
        <dbReference type="Proteomes" id="UP000613266"/>
    </source>
</evidence>
<feature type="region of interest" description="Disordered" evidence="1">
    <location>
        <begin position="1"/>
        <end position="23"/>
    </location>
</feature>